<dbReference type="PROSITE" id="PS00606">
    <property type="entry name" value="KS3_1"/>
    <property type="match status" value="1"/>
</dbReference>
<evidence type="ECO:0000259" key="7">
    <source>
        <dbReference type="PROSITE" id="PS50075"/>
    </source>
</evidence>
<feature type="domain" description="Ketosynthase family 3 (KS3)" evidence="8">
    <location>
        <begin position="40"/>
        <end position="460"/>
    </location>
</feature>
<dbReference type="EMBL" id="QICS01000001">
    <property type="protein sequence ID" value="PXV95873.1"/>
    <property type="molecule type" value="Genomic_DNA"/>
</dbReference>
<name>A0A318EWM1_9FIRM</name>
<gene>
    <name evidence="9" type="ORF">C8E03_101504</name>
</gene>
<dbReference type="Gene3D" id="3.30.559.10">
    <property type="entry name" value="Chloramphenicol acetyltransferase-like domain"/>
    <property type="match status" value="2"/>
</dbReference>
<dbReference type="FunFam" id="3.40.50.980:FF:000001">
    <property type="entry name" value="Non-ribosomal peptide synthetase"/>
    <property type="match status" value="1"/>
</dbReference>
<dbReference type="SMART" id="SM00825">
    <property type="entry name" value="PKS_KS"/>
    <property type="match status" value="1"/>
</dbReference>
<keyword evidence="6" id="KW-0045">Antibiotic biosynthesis</keyword>
<dbReference type="InterPro" id="IPR020845">
    <property type="entry name" value="AMP-binding_CS"/>
</dbReference>
<dbReference type="GO" id="GO:0043041">
    <property type="term" value="P:amino acid activation for nonribosomal peptide biosynthetic process"/>
    <property type="evidence" value="ECO:0007669"/>
    <property type="project" value="TreeGrafter"/>
</dbReference>
<dbReference type="SUPFAM" id="SSF52777">
    <property type="entry name" value="CoA-dependent acyltransferases"/>
    <property type="match status" value="4"/>
</dbReference>
<dbReference type="GO" id="GO:0005737">
    <property type="term" value="C:cytoplasm"/>
    <property type="evidence" value="ECO:0007669"/>
    <property type="project" value="TreeGrafter"/>
</dbReference>
<dbReference type="PROSITE" id="PS00012">
    <property type="entry name" value="PHOSPHOPANTETHEINE"/>
    <property type="match status" value="1"/>
</dbReference>
<dbReference type="InterPro" id="IPR016039">
    <property type="entry name" value="Thiolase-like"/>
</dbReference>
<evidence type="ECO:0000256" key="4">
    <source>
        <dbReference type="ARBA" id="ARBA00022679"/>
    </source>
</evidence>
<dbReference type="RefSeq" id="WP_110290199.1">
    <property type="nucleotide sequence ID" value="NZ_QICS01000001.1"/>
</dbReference>
<dbReference type="SUPFAM" id="SSF56801">
    <property type="entry name" value="Acetyl-CoA synthetase-like"/>
    <property type="match status" value="1"/>
</dbReference>
<dbReference type="Pfam" id="PF13193">
    <property type="entry name" value="AMP-binding_C"/>
    <property type="match status" value="1"/>
</dbReference>
<dbReference type="PROSITE" id="PS52004">
    <property type="entry name" value="KS3_2"/>
    <property type="match status" value="1"/>
</dbReference>
<comment type="caution">
    <text evidence="9">The sequence shown here is derived from an EMBL/GenBank/DDBJ whole genome shotgun (WGS) entry which is preliminary data.</text>
</comment>
<protein>
    <submittedName>
        <fullName evidence="9">Non-ribosomal peptide synthase protein (TIGR01720 family)/amino acid adenylation domain-containing protein</fullName>
    </submittedName>
</protein>
<dbReference type="FunFam" id="1.10.1200.10:FF:000005">
    <property type="entry name" value="Nonribosomal peptide synthetase 1"/>
    <property type="match status" value="1"/>
</dbReference>
<organism evidence="9 10">
    <name type="scientific">Lachnotalea glycerini</name>
    <dbReference type="NCBI Taxonomy" id="1763509"/>
    <lineage>
        <taxon>Bacteria</taxon>
        <taxon>Bacillati</taxon>
        <taxon>Bacillota</taxon>
        <taxon>Clostridia</taxon>
        <taxon>Lachnospirales</taxon>
        <taxon>Lachnospiraceae</taxon>
        <taxon>Lachnotalea</taxon>
    </lineage>
</organism>
<keyword evidence="2" id="KW-0596">Phosphopantetheine</keyword>
<dbReference type="GO" id="GO:0006633">
    <property type="term" value="P:fatty acid biosynthetic process"/>
    <property type="evidence" value="ECO:0007669"/>
    <property type="project" value="InterPro"/>
</dbReference>
<evidence type="ECO:0000259" key="8">
    <source>
        <dbReference type="PROSITE" id="PS52004"/>
    </source>
</evidence>
<keyword evidence="5" id="KW-0677">Repeat</keyword>
<dbReference type="Gene3D" id="3.30.300.30">
    <property type="match status" value="1"/>
</dbReference>
<dbReference type="GO" id="GO:0004315">
    <property type="term" value="F:3-oxoacyl-[acyl-carrier-protein] synthase activity"/>
    <property type="evidence" value="ECO:0007669"/>
    <property type="project" value="InterPro"/>
</dbReference>
<dbReference type="Proteomes" id="UP000247523">
    <property type="component" value="Unassembled WGS sequence"/>
</dbReference>
<evidence type="ECO:0000256" key="2">
    <source>
        <dbReference type="ARBA" id="ARBA00022450"/>
    </source>
</evidence>
<dbReference type="InterPro" id="IPR010060">
    <property type="entry name" value="NRPS_synth"/>
</dbReference>
<dbReference type="PANTHER" id="PTHR45527">
    <property type="entry name" value="NONRIBOSOMAL PEPTIDE SYNTHETASE"/>
    <property type="match status" value="1"/>
</dbReference>
<dbReference type="InterPro" id="IPR032821">
    <property type="entry name" value="PKS_assoc"/>
</dbReference>
<keyword evidence="3" id="KW-0597">Phosphoprotein</keyword>
<comment type="cofactor">
    <cofactor evidence="1">
        <name>pantetheine 4'-phosphate</name>
        <dbReference type="ChEBI" id="CHEBI:47942"/>
    </cofactor>
</comment>
<proteinExistence type="predicted"/>
<dbReference type="InterPro" id="IPR009081">
    <property type="entry name" value="PP-bd_ACP"/>
</dbReference>
<dbReference type="PANTHER" id="PTHR45527:SF1">
    <property type="entry name" value="FATTY ACID SYNTHASE"/>
    <property type="match status" value="1"/>
</dbReference>
<evidence type="ECO:0000256" key="3">
    <source>
        <dbReference type="ARBA" id="ARBA00022553"/>
    </source>
</evidence>
<dbReference type="NCBIfam" id="TIGR01720">
    <property type="entry name" value="NRPS-para261"/>
    <property type="match status" value="1"/>
</dbReference>
<dbReference type="InterPro" id="IPR045851">
    <property type="entry name" value="AMP-bd_C_sf"/>
</dbReference>
<evidence type="ECO:0000256" key="6">
    <source>
        <dbReference type="ARBA" id="ARBA00023194"/>
    </source>
</evidence>
<dbReference type="SUPFAM" id="SSF47336">
    <property type="entry name" value="ACP-like"/>
    <property type="match status" value="2"/>
</dbReference>
<dbReference type="NCBIfam" id="TIGR01733">
    <property type="entry name" value="AA-adenyl-dom"/>
    <property type="match status" value="1"/>
</dbReference>
<dbReference type="Pfam" id="PF16197">
    <property type="entry name" value="KAsynt_C_assoc"/>
    <property type="match status" value="1"/>
</dbReference>
<dbReference type="InterPro" id="IPR023213">
    <property type="entry name" value="CAT-like_dom_sf"/>
</dbReference>
<dbReference type="InterPro" id="IPR014030">
    <property type="entry name" value="Ketoacyl_synth_N"/>
</dbReference>
<keyword evidence="4" id="KW-0808">Transferase</keyword>
<dbReference type="GO" id="GO:0031177">
    <property type="term" value="F:phosphopantetheine binding"/>
    <property type="evidence" value="ECO:0007669"/>
    <property type="project" value="TreeGrafter"/>
</dbReference>
<dbReference type="InterPro" id="IPR006162">
    <property type="entry name" value="Ppantetheine_attach_site"/>
</dbReference>
<feature type="domain" description="Carrier" evidence="7">
    <location>
        <begin position="656"/>
        <end position="731"/>
    </location>
</feature>
<dbReference type="InterPro" id="IPR000873">
    <property type="entry name" value="AMP-dep_synth/lig_dom"/>
</dbReference>
<dbReference type="Gene3D" id="1.10.1240.100">
    <property type="match status" value="1"/>
</dbReference>
<dbReference type="InterPro" id="IPR014031">
    <property type="entry name" value="Ketoacyl_synth_C"/>
</dbReference>
<evidence type="ECO:0000256" key="1">
    <source>
        <dbReference type="ARBA" id="ARBA00001957"/>
    </source>
</evidence>
<dbReference type="Pfam" id="PF00501">
    <property type="entry name" value="AMP-binding"/>
    <property type="match status" value="1"/>
</dbReference>
<dbReference type="SUPFAM" id="SSF53901">
    <property type="entry name" value="Thiolase-like"/>
    <property type="match status" value="1"/>
</dbReference>
<dbReference type="Gene3D" id="3.30.559.30">
    <property type="entry name" value="Nonribosomal peptide synthetase, condensation domain"/>
    <property type="match status" value="2"/>
</dbReference>
<dbReference type="InterPro" id="IPR025110">
    <property type="entry name" value="AMP-bd_C"/>
</dbReference>
<feature type="domain" description="Carrier" evidence="7">
    <location>
        <begin position="1706"/>
        <end position="1780"/>
    </location>
</feature>
<dbReference type="InterPro" id="IPR001242">
    <property type="entry name" value="Condensation_dom"/>
</dbReference>
<dbReference type="InterPro" id="IPR018201">
    <property type="entry name" value="Ketoacyl_synth_AS"/>
</dbReference>
<dbReference type="InterPro" id="IPR020841">
    <property type="entry name" value="PKS_Beta-ketoAc_synthase_dom"/>
</dbReference>
<dbReference type="PROSITE" id="PS50075">
    <property type="entry name" value="CARRIER"/>
    <property type="match status" value="2"/>
</dbReference>
<dbReference type="CDD" id="cd00833">
    <property type="entry name" value="PKS"/>
    <property type="match status" value="1"/>
</dbReference>
<dbReference type="Gene3D" id="3.40.50.980">
    <property type="match status" value="2"/>
</dbReference>
<dbReference type="GO" id="GO:0044550">
    <property type="term" value="P:secondary metabolite biosynthetic process"/>
    <property type="evidence" value="ECO:0007669"/>
    <property type="project" value="TreeGrafter"/>
</dbReference>
<sequence>MGSIKEISKYILNEVKNKKMNKEEALFILKKISNEFVEKHTDIAIIGLSCQLSEANNKDEYWKNLLNGYCSIREFPDKRKKDIETLLGFNENINYSKSGYLEEIDKFDSEFFKIAPKEAILIDPFHRIYLENAYEALEDAGYGADRVYGTNTGVFVGMDHTAKIKITYLNLVEEVDLLAATGSWTGMLASRLSYLFNLNGPSEVIDTACSSGLVCVHEACKALKNGECDMAIAGGINLILNPSVDGILDSIQSGDISIRSFDRYANGTVWGEGVASVVLKTLDKAIEDRDNIYAVIKGSAVNNDGASNGITAPNALAQEDVITKAWKAANIDPRTISYIESHGTGTLLGDPIEIKGITNAFKRYTEDKQFCAIGCVKPNIGHTVAASGIAALIKVVLSMKNNVIPATINFDEPNKFINFCESPLYVNDRARSWEKAEQPRRAGIDAFGFSGTNCHVVIEEAPIILRKKDESKPFKLFTISSEYAEGITKLIDSYIEFIDKGNDYDLDDLCFTANTGRKQSKYRVGIIIDGKESFEKKIRSLKNRTVMDCLHMNTEDKDKLLTEVNKRINRFLENNNKDKEALEYICQAYEKGINIPWNLFYSNEKRNKISIPTTPLKRTRCWLDVSKRRTRAMNEKNSEKEEIELEKIKLCGRENNTYTELEQSIGTIWGNVLGLNKIDIDKSFYEMGGNSIISIKIINLIEKEIGVKLQISDILNNANIKKIVHLVQTRELKDRMSQYEEIPLCDKTEYYEATSAQQRIFMLDQLDKDETAYNIPVFIMIQGNFNKDKFEEAFKKLIARHEILRTSFDFIEGHVVQRVRDSFQFQLEEIIVNSEEEMNDIIYKFIRPFNLKEDVLIRGSIINIKHNQNLLLIDVHHIVADGASIEIIERELISLYGGQNLGELKVNYKDYARWHNRLEQSEDLKRQEEYWINKFQGDIPVLNMPTDYPRGYTKEYEGKNIIFYSDETVLNNLNKLCLETETTLFMTLIAAFNILLSRYSNQEDIIIGTPIAGRNHPDVENLIGMFVNTIPLRCKINSGESFKDFLLRVKETSLNAYENQEYQFDKLVEKLNIHRELSRNALFDVMFVLQTMDAPTLEINNLKYIPYEYSKKISKFDLVLQVMPKESILKFDLSYCSKLYKEETIQKIASHYLNILTEIGVNPDLKICDINMLSQEEKDKIINVGQGKKEFVDKVHKVNELFEKQVELTPDHIAVTAIDGTLTYKELNSRANQVARLLIKKGAKSNDIIAIISNRTSSMVVAIMGILKAGAGYLPIDIEYPTERINYMLKNSCVDIILTTEVLAENVEFTGEFIDLNVQKIKETDDGNIKTYGEQNDAAYVIYTSGSTGTPKGVMIEHRNLVNLMTALNNKIYKKFDQYLNIALLAPYVFDASIKQIFVALLNGHNLNIVPSEVRIDGVKLVKYYKDNKIDVSDGTPSYIKILSETKGCAEINVKQFIIGGEVLLAENVRKFYERFSLRIDAPCIANVYGPTECCVDTTIYMVHDDNLRNFVSIPLGNPLPNCNVYLLDTNLKPVPNGVIGEIFISGNGVGRGYLNNEGATNQSFLKDIMNPNKKMYKTGDLGLWLDDGNIQFVDRVDNQVKVRGFRIELDEIKNIILKNRAIKDAVVTIHKDRRGENYICGYVIYEDGIEEINLPDYLKRYLPEYMIPKYIVKIQQIPLTYNGKIDYKNLPNPKKVWDDKNRYVPPRNDIEKALCEICRNLLGVDEFGIEDNFFENSGDSIKAMQLISRAENCGFLLEVKQIFTYQTIKELSKVVKIGHKYIDNQLITGEIGITPLQFFLLEYGIKNAGIRNLSFMLYRKEGFGIDNIKKIFKKIIEQHDALRILFKFRDEKLIQYNRGLEDNIIEIREADLCNTSNQLEYVNLEVDKLQKGMDLTKGPLIKLILFKDNVGEHLFITINQMLIDHMSWRIILEDLTIAYMQLINNEDIKLPNKTDSFMSWSKYIYEYSTSERLLNEKEYWKKIEYTEIKNIPTDYKCDRSIARDTRLIEGYLSIEDTEELIRKVDLNKGIKIDNILLAALGLTLREIAGEFVYAVNFGNNGRDIEGCNLKINRTVGRFTSIYPILIDMSNYINIELLMNDMNQNIQSIPNKGVGYNILKYLSNSNDINYKLRPEIGFSFMGAFDQDIITDVFTISKLITGKNLSDEEPRRYKFNIVTMIKMNRLNIRIDYSSRQFKEETVVKFRNYYIENIYKMINIIKRKN</sequence>
<dbReference type="Pfam" id="PF02801">
    <property type="entry name" value="Ketoacyl-synt_C"/>
    <property type="match status" value="1"/>
</dbReference>
<dbReference type="InterPro" id="IPR036736">
    <property type="entry name" value="ACP-like_sf"/>
</dbReference>
<dbReference type="Gene3D" id="1.10.1200.10">
    <property type="entry name" value="ACP-like"/>
    <property type="match status" value="2"/>
</dbReference>
<evidence type="ECO:0000256" key="5">
    <source>
        <dbReference type="ARBA" id="ARBA00022737"/>
    </source>
</evidence>
<evidence type="ECO:0000313" key="10">
    <source>
        <dbReference type="Proteomes" id="UP000247523"/>
    </source>
</evidence>
<dbReference type="Pfam" id="PF00109">
    <property type="entry name" value="ketoacyl-synt"/>
    <property type="match status" value="1"/>
</dbReference>
<dbReference type="GO" id="GO:0017000">
    <property type="term" value="P:antibiotic biosynthetic process"/>
    <property type="evidence" value="ECO:0007669"/>
    <property type="project" value="UniProtKB-KW"/>
</dbReference>
<dbReference type="InterPro" id="IPR010071">
    <property type="entry name" value="AA_adenyl_dom"/>
</dbReference>
<accession>A0A318EWM1</accession>
<dbReference type="Gene3D" id="2.30.38.10">
    <property type="entry name" value="Luciferase, Domain 3"/>
    <property type="match status" value="1"/>
</dbReference>
<evidence type="ECO:0000313" key="9">
    <source>
        <dbReference type="EMBL" id="PXV95873.1"/>
    </source>
</evidence>
<reference evidence="9 10" key="1">
    <citation type="submission" date="2018-05" db="EMBL/GenBank/DDBJ databases">
        <title>Genomic Encyclopedia of Type Strains, Phase IV (KMG-IV): sequencing the most valuable type-strain genomes for metagenomic binning, comparative biology and taxonomic classification.</title>
        <authorList>
            <person name="Goeker M."/>
        </authorList>
    </citation>
    <scope>NUCLEOTIDE SEQUENCE [LARGE SCALE GENOMIC DNA]</scope>
    <source>
        <strain evidence="9 10">DSM 28816</strain>
    </source>
</reference>
<dbReference type="Pfam" id="PF00550">
    <property type="entry name" value="PP-binding"/>
    <property type="match status" value="2"/>
</dbReference>
<dbReference type="CDD" id="cd19531">
    <property type="entry name" value="LCL_NRPS-like"/>
    <property type="match status" value="1"/>
</dbReference>
<dbReference type="Gene3D" id="3.40.47.10">
    <property type="match status" value="1"/>
</dbReference>
<dbReference type="PROSITE" id="PS00455">
    <property type="entry name" value="AMP_BINDING"/>
    <property type="match status" value="1"/>
</dbReference>
<dbReference type="Pfam" id="PF00668">
    <property type="entry name" value="Condensation"/>
    <property type="match status" value="2"/>
</dbReference>